<gene>
    <name evidence="3" type="ORF">FB475_3151</name>
</gene>
<evidence type="ECO:0000313" key="4">
    <source>
        <dbReference type="Proteomes" id="UP000316298"/>
    </source>
</evidence>
<evidence type="ECO:0000256" key="1">
    <source>
        <dbReference type="SAM" id="Phobius"/>
    </source>
</evidence>
<keyword evidence="1" id="KW-0472">Membrane</keyword>
<feature type="transmembrane region" description="Helical" evidence="1">
    <location>
        <begin position="129"/>
        <end position="150"/>
    </location>
</feature>
<comment type="caution">
    <text evidence="3">The sequence shown here is derived from an EMBL/GenBank/DDBJ whole genome shotgun (WGS) entry which is preliminary data.</text>
</comment>
<keyword evidence="1" id="KW-0812">Transmembrane</keyword>
<accession>A0A542EUI4</accession>
<feature type="transmembrane region" description="Helical" evidence="1">
    <location>
        <begin position="97"/>
        <end position="117"/>
    </location>
</feature>
<name>A0A542EUI4_9ACTN</name>
<protein>
    <recommendedName>
        <fullName evidence="2">DUF2231 domain-containing protein</fullName>
    </recommendedName>
</protein>
<sequence length="196" mass="20509">MDCAPKLRNRAYLQNVAAKSLPQRALRAVGHSAWSERLARAQELAYGPLIEQVRRSPLHTDVLGHSVHPPLTDITTGCWLATTVLDVAGGPDSRRGATLLATVGLLASVPTAVAGAADWSELSGEQRRIGAVHAVGMDAAIFLFAASVLTRLRGNHQKATKLAAAANTTAAAAGFLGAHLALHHGTARRPAGDEKL</sequence>
<feature type="domain" description="DUF2231" evidence="2">
    <location>
        <begin position="64"/>
        <end position="187"/>
    </location>
</feature>
<dbReference type="AlphaFoldDB" id="A0A542EUI4"/>
<proteinExistence type="predicted"/>
<keyword evidence="4" id="KW-1185">Reference proteome</keyword>
<dbReference type="Pfam" id="PF09990">
    <property type="entry name" value="DUF2231"/>
    <property type="match status" value="1"/>
</dbReference>
<dbReference type="InterPro" id="IPR019251">
    <property type="entry name" value="DUF2231_TM"/>
</dbReference>
<evidence type="ECO:0000259" key="2">
    <source>
        <dbReference type="Pfam" id="PF09990"/>
    </source>
</evidence>
<keyword evidence="1" id="KW-1133">Transmembrane helix</keyword>
<evidence type="ECO:0000313" key="3">
    <source>
        <dbReference type="EMBL" id="TQJ18995.1"/>
    </source>
</evidence>
<reference evidence="3 4" key="1">
    <citation type="submission" date="2019-06" db="EMBL/GenBank/DDBJ databases">
        <title>Sequencing the genomes of 1000 actinobacteria strains.</title>
        <authorList>
            <person name="Klenk H.-P."/>
        </authorList>
    </citation>
    <scope>NUCLEOTIDE SEQUENCE [LARGE SCALE GENOMIC DNA]</scope>
    <source>
        <strain evidence="3 4">DSM 17305</strain>
    </source>
</reference>
<dbReference type="Proteomes" id="UP000316298">
    <property type="component" value="Unassembled WGS sequence"/>
</dbReference>
<dbReference type="EMBL" id="VFMM01000001">
    <property type="protein sequence ID" value="TQJ18995.1"/>
    <property type="molecule type" value="Genomic_DNA"/>
</dbReference>
<organism evidence="3 4">
    <name type="scientific">Kribbella jejuensis</name>
    <dbReference type="NCBI Taxonomy" id="236068"/>
    <lineage>
        <taxon>Bacteria</taxon>
        <taxon>Bacillati</taxon>
        <taxon>Actinomycetota</taxon>
        <taxon>Actinomycetes</taxon>
        <taxon>Propionibacteriales</taxon>
        <taxon>Kribbellaceae</taxon>
        <taxon>Kribbella</taxon>
    </lineage>
</organism>
<feature type="transmembrane region" description="Helical" evidence="1">
    <location>
        <begin position="162"/>
        <end position="182"/>
    </location>
</feature>